<gene>
    <name evidence="2" type="ORF">CAG99_23405</name>
</gene>
<dbReference type="OrthoDB" id="4315616at2"/>
<keyword evidence="3" id="KW-1185">Reference proteome</keyword>
<reference evidence="2 3" key="1">
    <citation type="submission" date="2017-05" db="EMBL/GenBank/DDBJ databases">
        <title>Complete genome sequence of Streptomyces sp. SCSIO 03032 revealed the diverse biosynthetic pathways for its bioactive secondary metabolites.</title>
        <authorList>
            <person name="Ma L."/>
            <person name="Zhu Y."/>
            <person name="Zhang W."/>
            <person name="Zhang G."/>
            <person name="Tian X."/>
            <person name="Zhang S."/>
            <person name="Zhang C."/>
        </authorList>
    </citation>
    <scope>NUCLEOTIDE SEQUENCE [LARGE SCALE GENOMIC DNA]</scope>
    <source>
        <strain evidence="2 3">SCSIO 03032</strain>
    </source>
</reference>
<dbReference type="InterPro" id="IPR007278">
    <property type="entry name" value="DUF397"/>
</dbReference>
<dbReference type="Pfam" id="PF04149">
    <property type="entry name" value="DUF397"/>
    <property type="match status" value="1"/>
</dbReference>
<protein>
    <recommendedName>
        <fullName evidence="1">DUF397 domain-containing protein</fullName>
    </recommendedName>
</protein>
<dbReference type="EMBL" id="CP021121">
    <property type="protein sequence ID" value="ARQ71382.1"/>
    <property type="molecule type" value="Genomic_DNA"/>
</dbReference>
<evidence type="ECO:0000313" key="3">
    <source>
        <dbReference type="Proteomes" id="UP000194218"/>
    </source>
</evidence>
<evidence type="ECO:0000259" key="1">
    <source>
        <dbReference type="Pfam" id="PF04149"/>
    </source>
</evidence>
<evidence type="ECO:0000313" key="2">
    <source>
        <dbReference type="EMBL" id="ARQ71382.1"/>
    </source>
</evidence>
<organism evidence="2 3">
    <name type="scientific">Streptomyces marincola</name>
    <dbReference type="NCBI Taxonomy" id="2878388"/>
    <lineage>
        <taxon>Bacteria</taxon>
        <taxon>Bacillati</taxon>
        <taxon>Actinomycetota</taxon>
        <taxon>Actinomycetes</taxon>
        <taxon>Kitasatosporales</taxon>
        <taxon>Streptomycetaceae</taxon>
        <taxon>Streptomyces</taxon>
    </lineage>
</organism>
<proteinExistence type="predicted"/>
<feature type="domain" description="DUF397" evidence="1">
    <location>
        <begin position="11"/>
        <end position="63"/>
    </location>
</feature>
<dbReference type="KEGG" id="smao:CAG99_23405"/>
<sequence>MSRASQLPQGTWRRSTYSGGNNECVEVAVRAEGRIPVRDSKRPTGPVAVFGTETWDAFVASLRCAPGLLLDAFRADQDATAEQEADDPYAR</sequence>
<dbReference type="RefSeq" id="WP_086161222.1">
    <property type="nucleotide sequence ID" value="NZ_CP021121.1"/>
</dbReference>
<dbReference type="Proteomes" id="UP000194218">
    <property type="component" value="Chromosome"/>
</dbReference>
<dbReference type="AlphaFoldDB" id="A0A1W7D2Y8"/>
<accession>A0A1W7D2Y8</accession>
<name>A0A1W7D2Y8_9ACTN</name>